<dbReference type="Gene3D" id="1.10.260.80">
    <property type="match status" value="1"/>
</dbReference>
<dbReference type="EMBL" id="CP000302">
    <property type="protein sequence ID" value="ABE54049.1"/>
    <property type="molecule type" value="Genomic_DNA"/>
</dbReference>
<dbReference type="SFLD" id="SFLDG01129">
    <property type="entry name" value="C1.5:_HAD__Beta-PGM__Phosphata"/>
    <property type="match status" value="1"/>
</dbReference>
<dbReference type="NCBIfam" id="TIGR01509">
    <property type="entry name" value="HAD-SF-IA-v3"/>
    <property type="match status" value="1"/>
</dbReference>
<protein>
    <submittedName>
        <fullName evidence="1">HAD-superfamily hydrolase, subfamily IA, variant 1</fullName>
    </submittedName>
</protein>
<proteinExistence type="predicted"/>
<keyword evidence="2" id="KW-1185">Reference proteome</keyword>
<dbReference type="InterPro" id="IPR006439">
    <property type="entry name" value="HAD-SF_hydro_IA"/>
</dbReference>
<gene>
    <name evidence="1" type="ordered locus">Sden_0759</name>
</gene>
<dbReference type="SFLD" id="SFLDS00003">
    <property type="entry name" value="Haloacid_Dehalogenase"/>
    <property type="match status" value="1"/>
</dbReference>
<dbReference type="GO" id="GO:0016787">
    <property type="term" value="F:hydrolase activity"/>
    <property type="evidence" value="ECO:0007669"/>
    <property type="project" value="UniProtKB-KW"/>
</dbReference>
<evidence type="ECO:0000313" key="2">
    <source>
        <dbReference type="Proteomes" id="UP000001982"/>
    </source>
</evidence>
<dbReference type="Pfam" id="PF13419">
    <property type="entry name" value="HAD_2"/>
    <property type="match status" value="1"/>
</dbReference>
<dbReference type="STRING" id="318161.Sden_0759"/>
<dbReference type="PRINTS" id="PR00413">
    <property type="entry name" value="HADHALOGNASE"/>
</dbReference>
<accession>Q12R77</accession>
<name>Q12R77_SHEDO</name>
<dbReference type="AlphaFoldDB" id="Q12R77"/>
<evidence type="ECO:0000313" key="1">
    <source>
        <dbReference type="EMBL" id="ABE54049.1"/>
    </source>
</evidence>
<organism evidence="1 2">
    <name type="scientific">Shewanella denitrificans (strain OS217 / ATCC BAA-1090 / DSM 15013)</name>
    <dbReference type="NCBI Taxonomy" id="318161"/>
    <lineage>
        <taxon>Bacteria</taxon>
        <taxon>Pseudomonadati</taxon>
        <taxon>Pseudomonadota</taxon>
        <taxon>Gammaproteobacteria</taxon>
        <taxon>Alteromonadales</taxon>
        <taxon>Shewanellaceae</taxon>
        <taxon>Shewanella</taxon>
    </lineage>
</organism>
<dbReference type="eggNOG" id="COG0546">
    <property type="taxonomic scope" value="Bacteria"/>
</dbReference>
<dbReference type="InterPro" id="IPR036412">
    <property type="entry name" value="HAD-like_sf"/>
</dbReference>
<dbReference type="Proteomes" id="UP000001982">
    <property type="component" value="Chromosome"/>
</dbReference>
<keyword evidence="1" id="KW-0378">Hydrolase</keyword>
<dbReference type="KEGG" id="sdn:Sden_0759"/>
<dbReference type="NCBIfam" id="TIGR01549">
    <property type="entry name" value="HAD-SF-IA-v1"/>
    <property type="match status" value="1"/>
</dbReference>
<dbReference type="InterPro" id="IPR041492">
    <property type="entry name" value="HAD_2"/>
</dbReference>
<dbReference type="InterPro" id="IPR023214">
    <property type="entry name" value="HAD_sf"/>
</dbReference>
<dbReference type="PANTHER" id="PTHR43885:SF1">
    <property type="entry name" value="SUPERFAMILY HYDROLASE, PUTATIVE (AFU_ORTHOLOGUE AFUA_4G13290)-RELATED"/>
    <property type="match status" value="1"/>
</dbReference>
<reference evidence="1 2" key="1">
    <citation type="submission" date="2006-03" db="EMBL/GenBank/DDBJ databases">
        <title>Complete sequence of Shewanella denitrificans OS217.</title>
        <authorList>
            <consortium name="US DOE Joint Genome Institute"/>
            <person name="Copeland A."/>
            <person name="Lucas S."/>
            <person name="Lapidus A."/>
            <person name="Barry K."/>
            <person name="Detter J.C."/>
            <person name="Glavina del Rio T."/>
            <person name="Hammon N."/>
            <person name="Israni S."/>
            <person name="Dalin E."/>
            <person name="Tice H."/>
            <person name="Pitluck S."/>
            <person name="Brettin T."/>
            <person name="Bruce D."/>
            <person name="Han C."/>
            <person name="Tapia R."/>
            <person name="Gilna P."/>
            <person name="Kiss H."/>
            <person name="Schmutz J."/>
            <person name="Larimer F."/>
            <person name="Land M."/>
            <person name="Hauser L."/>
            <person name="Kyrpides N."/>
            <person name="Lykidis A."/>
            <person name="Richardson P."/>
        </authorList>
    </citation>
    <scope>NUCLEOTIDE SEQUENCE [LARGE SCALE GENOMIC DNA]</scope>
    <source>
        <strain evidence="2">OS217 / ATCC BAA-1090 / DSM 15013</strain>
    </source>
</reference>
<dbReference type="HOGENOM" id="CLU_045011_11_3_6"/>
<dbReference type="SUPFAM" id="SSF56784">
    <property type="entry name" value="HAD-like"/>
    <property type="match status" value="1"/>
</dbReference>
<dbReference type="Gene3D" id="3.40.50.1000">
    <property type="entry name" value="HAD superfamily/HAD-like"/>
    <property type="match status" value="1"/>
</dbReference>
<sequence>MALLICSYHYSSSRLTLIDVLSLKGIIFDLDGTLVTSSLDFRLIREELNCPQQQDLLVFVAQLTCPKAQVQANKIIARHEYQDAQSAKPMAGMTPLFDALESARLPSAIVTRNSQVASTVKISNTRIPVQLVLTREDYPPKPAPDALLAIAELWQLEPASLLYVGDYLYDIQAAHNAGMQSCFINHGHSKDYQHQADLVISHLAELTVLLTQAR</sequence>
<dbReference type="PANTHER" id="PTHR43885">
    <property type="entry name" value="HALOACID DEHALOGENASE-LIKE HYDROLASE"/>
    <property type="match status" value="1"/>
</dbReference>